<dbReference type="Gene3D" id="1.10.40.110">
    <property type="match status" value="1"/>
</dbReference>
<dbReference type="InterPro" id="IPR012336">
    <property type="entry name" value="Thioredoxin-like_fold"/>
</dbReference>
<accession>A0A2A2SD05</accession>
<feature type="region of interest" description="Disordered" evidence="1">
    <location>
        <begin position="21"/>
        <end position="48"/>
    </location>
</feature>
<feature type="chain" id="PRO_5012742584" description="Thioredoxin-like fold domain-containing protein" evidence="2">
    <location>
        <begin position="20"/>
        <end position="233"/>
    </location>
</feature>
<name>A0A2A2SD05_9SPHN</name>
<proteinExistence type="predicted"/>
<dbReference type="OrthoDB" id="8478320at2"/>
<reference evidence="5" key="1">
    <citation type="submission" date="2017-09" db="EMBL/GenBank/DDBJ databases">
        <authorList>
            <person name="Feng G."/>
            <person name="Zhu H."/>
        </authorList>
    </citation>
    <scope>NUCLEOTIDE SEQUENCE [LARGE SCALE GENOMIC DNA]</scope>
    <source>
        <strain evidence="5">1PNM-20</strain>
    </source>
</reference>
<evidence type="ECO:0000256" key="2">
    <source>
        <dbReference type="SAM" id="SignalP"/>
    </source>
</evidence>
<keyword evidence="2" id="KW-0732">Signal</keyword>
<dbReference type="RefSeq" id="WP_095998886.1">
    <property type="nucleotide sequence ID" value="NZ_NSLI01000004.1"/>
</dbReference>
<keyword evidence="5" id="KW-1185">Reference proteome</keyword>
<organism evidence="4 5">
    <name type="scientific">Sphingomonas lenta</name>
    <dbReference type="NCBI Taxonomy" id="1141887"/>
    <lineage>
        <taxon>Bacteria</taxon>
        <taxon>Pseudomonadati</taxon>
        <taxon>Pseudomonadota</taxon>
        <taxon>Alphaproteobacteria</taxon>
        <taxon>Sphingomonadales</taxon>
        <taxon>Sphingomonadaceae</taxon>
        <taxon>Sphingomonas</taxon>
    </lineage>
</organism>
<comment type="caution">
    <text evidence="4">The sequence shown here is derived from an EMBL/GenBank/DDBJ whole genome shotgun (WGS) entry which is preliminary data.</text>
</comment>
<dbReference type="Pfam" id="PF13462">
    <property type="entry name" value="Thioredoxin_4"/>
    <property type="match status" value="1"/>
</dbReference>
<dbReference type="AlphaFoldDB" id="A0A2A2SD05"/>
<protein>
    <recommendedName>
        <fullName evidence="3">Thioredoxin-like fold domain-containing protein</fullName>
    </recommendedName>
</protein>
<evidence type="ECO:0000313" key="4">
    <source>
        <dbReference type="EMBL" id="PAX07062.1"/>
    </source>
</evidence>
<dbReference type="Gene3D" id="3.40.30.10">
    <property type="entry name" value="Glutaredoxin"/>
    <property type="match status" value="1"/>
</dbReference>
<dbReference type="InterPro" id="IPR036249">
    <property type="entry name" value="Thioredoxin-like_sf"/>
</dbReference>
<dbReference type="Proteomes" id="UP000218151">
    <property type="component" value="Unassembled WGS sequence"/>
</dbReference>
<feature type="signal peptide" evidence="2">
    <location>
        <begin position="1"/>
        <end position="19"/>
    </location>
</feature>
<sequence length="233" mass="24721">MRFAFALAGMAALTLVAPAEGSPQSKTLRGGVEAQQQRDWSRTVAATPQGGHLVGNPAAAIKIVEYASYTCPHCAHFAAESKAPLATRIRSGSTSIEYRHLIRDPLDLAAVIVARCGGAARFARINDAIFAGQQTWLGRGAEFARTNRETLATAAPGAQLRGLAEGSGLLAIGRAQGLTDVQLQRCFADKAALDRLLANKTPPEVTGTPAFFVNGRYTGAHDWTRLQPLLSSR</sequence>
<evidence type="ECO:0000256" key="1">
    <source>
        <dbReference type="SAM" id="MobiDB-lite"/>
    </source>
</evidence>
<feature type="domain" description="Thioredoxin-like fold" evidence="3">
    <location>
        <begin position="50"/>
        <end position="230"/>
    </location>
</feature>
<dbReference type="EMBL" id="NSLI01000004">
    <property type="protein sequence ID" value="PAX07062.1"/>
    <property type="molecule type" value="Genomic_DNA"/>
</dbReference>
<evidence type="ECO:0000259" key="3">
    <source>
        <dbReference type="Pfam" id="PF13462"/>
    </source>
</evidence>
<evidence type="ECO:0000313" key="5">
    <source>
        <dbReference type="Proteomes" id="UP000218151"/>
    </source>
</evidence>
<dbReference type="SUPFAM" id="SSF52833">
    <property type="entry name" value="Thioredoxin-like"/>
    <property type="match status" value="1"/>
</dbReference>
<gene>
    <name evidence="4" type="ORF">CKY28_13505</name>
</gene>